<gene>
    <name evidence="3" type="ORF">FHE65_25550</name>
    <name evidence="2" type="ORF">FHE65_33580</name>
</gene>
<organism evidence="3 4">
    <name type="scientific">Mumia zhuanghuii</name>
    <dbReference type="NCBI Taxonomy" id="2585211"/>
    <lineage>
        <taxon>Bacteria</taxon>
        <taxon>Bacillati</taxon>
        <taxon>Actinomycetota</taxon>
        <taxon>Actinomycetes</taxon>
        <taxon>Propionibacteriales</taxon>
        <taxon>Nocardioidaceae</taxon>
        <taxon>Mumia</taxon>
    </lineage>
</organism>
<evidence type="ECO:0000256" key="1">
    <source>
        <dbReference type="SAM" id="Phobius"/>
    </source>
</evidence>
<accession>A0A5C4MCW9</accession>
<sequence length="133" mass="14735">MTSWDQAPAPAQVGRRVLEGLFRRTLPDDTAAAINNITHWEYGALNGAPYGIVAGSLSSPRAAYGLLFGASVWATSYVVLPLAGLYKPIWEYDRRTLAKDLSAHLVYGLTTAVVFNRLTSRSRRRRARDPERT</sequence>
<dbReference type="EMBL" id="VDFR01000230">
    <property type="protein sequence ID" value="TNC29394.1"/>
    <property type="molecule type" value="Genomic_DNA"/>
</dbReference>
<dbReference type="EMBL" id="VDFR01000129">
    <property type="protein sequence ID" value="TNC37138.1"/>
    <property type="molecule type" value="Genomic_DNA"/>
</dbReference>
<feature type="transmembrane region" description="Helical" evidence="1">
    <location>
        <begin position="64"/>
        <end position="86"/>
    </location>
</feature>
<name>A0A5C4MCW9_9ACTN</name>
<dbReference type="RefSeq" id="WP_139106846.1">
    <property type="nucleotide sequence ID" value="NZ_VDFR01000129.1"/>
</dbReference>
<comment type="caution">
    <text evidence="3">The sequence shown here is derived from an EMBL/GenBank/DDBJ whole genome shotgun (WGS) entry which is preliminary data.</text>
</comment>
<keyword evidence="1" id="KW-0472">Membrane</keyword>
<proteinExistence type="predicted"/>
<feature type="transmembrane region" description="Helical" evidence="1">
    <location>
        <begin position="101"/>
        <end position="118"/>
    </location>
</feature>
<evidence type="ECO:0008006" key="5">
    <source>
        <dbReference type="Google" id="ProtNLM"/>
    </source>
</evidence>
<evidence type="ECO:0000313" key="2">
    <source>
        <dbReference type="EMBL" id="TNC29394.1"/>
    </source>
</evidence>
<dbReference type="OrthoDB" id="4747531at2"/>
<evidence type="ECO:0000313" key="4">
    <source>
        <dbReference type="Proteomes" id="UP000306740"/>
    </source>
</evidence>
<evidence type="ECO:0000313" key="3">
    <source>
        <dbReference type="EMBL" id="TNC37138.1"/>
    </source>
</evidence>
<protein>
    <recommendedName>
        <fullName evidence="5">DUF1440 domain-containing protein</fullName>
    </recommendedName>
</protein>
<keyword evidence="1" id="KW-0812">Transmembrane</keyword>
<reference evidence="3 4" key="1">
    <citation type="submission" date="2019-05" db="EMBL/GenBank/DDBJ databases">
        <title>Mumia sp. nov., isolated from the intestinal contents of plateau pika (Ochotona curzoniae) in the Qinghai-Tibet plateau of China.</title>
        <authorList>
            <person name="Tian Z."/>
        </authorList>
    </citation>
    <scope>NUCLEOTIDE SEQUENCE [LARGE SCALE GENOMIC DNA]</scope>
    <source>
        <strain evidence="4">527</strain>
        <strain evidence="3">Z527</strain>
    </source>
</reference>
<keyword evidence="1" id="KW-1133">Transmembrane helix</keyword>
<dbReference type="AlphaFoldDB" id="A0A5C4MCW9"/>
<dbReference type="Proteomes" id="UP000306740">
    <property type="component" value="Unassembled WGS sequence"/>
</dbReference>